<feature type="transmembrane region" description="Helical" evidence="8">
    <location>
        <begin position="101"/>
        <end position="123"/>
    </location>
</feature>
<evidence type="ECO:0000313" key="10">
    <source>
        <dbReference type="Proteomes" id="UP000809789"/>
    </source>
</evidence>
<feature type="transmembrane region" description="Helical" evidence="8">
    <location>
        <begin position="68"/>
        <end position="95"/>
    </location>
</feature>
<evidence type="ECO:0000256" key="7">
    <source>
        <dbReference type="SAM" id="MobiDB-lite"/>
    </source>
</evidence>
<keyword evidence="2 8" id="KW-0812">Transmembrane</keyword>
<evidence type="ECO:0000256" key="2">
    <source>
        <dbReference type="ARBA" id="ARBA00022692"/>
    </source>
</evidence>
<dbReference type="GO" id="GO:0015174">
    <property type="term" value="F:basic amino acid transmembrane transporter activity"/>
    <property type="evidence" value="ECO:0007669"/>
    <property type="project" value="TreeGrafter"/>
</dbReference>
<protein>
    <recommendedName>
        <fullName evidence="11">PQ loop repeat-domain-containing protein</fullName>
    </recommendedName>
</protein>
<dbReference type="GO" id="GO:0000329">
    <property type="term" value="C:fungal-type vacuole membrane"/>
    <property type="evidence" value="ECO:0007669"/>
    <property type="project" value="TreeGrafter"/>
</dbReference>
<evidence type="ECO:0000256" key="5">
    <source>
        <dbReference type="ARBA" id="ARBA00038039"/>
    </source>
</evidence>
<keyword evidence="3 8" id="KW-1133">Transmembrane helix</keyword>
<keyword evidence="4 8" id="KW-0472">Membrane</keyword>
<dbReference type="SMART" id="SM00679">
    <property type="entry name" value="CTNS"/>
    <property type="match status" value="2"/>
</dbReference>
<gene>
    <name evidence="9" type="ORF">KVT40_000569</name>
</gene>
<evidence type="ECO:0000256" key="4">
    <source>
        <dbReference type="ARBA" id="ARBA00023136"/>
    </source>
</evidence>
<dbReference type="GO" id="GO:0034488">
    <property type="term" value="P:basic amino acid transmembrane export from vacuole"/>
    <property type="evidence" value="ECO:0007669"/>
    <property type="project" value="TreeGrafter"/>
</dbReference>
<dbReference type="InterPro" id="IPR051415">
    <property type="entry name" value="LAAT-1"/>
</dbReference>
<evidence type="ECO:0000256" key="8">
    <source>
        <dbReference type="SAM" id="Phobius"/>
    </source>
</evidence>
<comment type="caution">
    <text evidence="9">The sequence shown here is derived from an EMBL/GenBank/DDBJ whole genome shotgun (WGS) entry which is preliminary data.</text>
</comment>
<dbReference type="Proteomes" id="UP000809789">
    <property type="component" value="Unassembled WGS sequence"/>
</dbReference>
<dbReference type="OrthoDB" id="8048523at2759"/>
<dbReference type="Pfam" id="PF04193">
    <property type="entry name" value="PQ-loop"/>
    <property type="match status" value="2"/>
</dbReference>
<comment type="subcellular location">
    <subcellularLocation>
        <location evidence="1">Membrane</location>
        <topology evidence="1">Multi-pass membrane protein</topology>
    </subcellularLocation>
</comment>
<evidence type="ECO:0000256" key="1">
    <source>
        <dbReference type="ARBA" id="ARBA00004141"/>
    </source>
</evidence>
<reference evidence="9" key="1">
    <citation type="submission" date="2021-07" db="EMBL/GenBank/DDBJ databases">
        <title>Elsinoe batatas strain:CRI-CJ2 Genome sequencing and assembly.</title>
        <authorList>
            <person name="Huang L."/>
        </authorList>
    </citation>
    <scope>NUCLEOTIDE SEQUENCE</scope>
    <source>
        <strain evidence="9">CRI-CJ2</strain>
    </source>
</reference>
<evidence type="ECO:0008006" key="11">
    <source>
        <dbReference type="Google" id="ProtNLM"/>
    </source>
</evidence>
<feature type="region of interest" description="Disordered" evidence="7">
    <location>
        <begin position="423"/>
        <end position="448"/>
    </location>
</feature>
<organism evidence="9 10">
    <name type="scientific">Elsinoe batatas</name>
    <dbReference type="NCBI Taxonomy" id="2601811"/>
    <lineage>
        <taxon>Eukaryota</taxon>
        <taxon>Fungi</taxon>
        <taxon>Dikarya</taxon>
        <taxon>Ascomycota</taxon>
        <taxon>Pezizomycotina</taxon>
        <taxon>Dothideomycetes</taxon>
        <taxon>Dothideomycetidae</taxon>
        <taxon>Myriangiales</taxon>
        <taxon>Elsinoaceae</taxon>
        <taxon>Elsinoe</taxon>
    </lineage>
</organism>
<evidence type="ECO:0000256" key="6">
    <source>
        <dbReference type="ARBA" id="ARBA00050768"/>
    </source>
</evidence>
<comment type="catalytic activity">
    <reaction evidence="6">
        <text>L-histidine(out) + L-arginine(in) = L-histidine(in) + L-arginine(out)</text>
        <dbReference type="Rhea" id="RHEA:71063"/>
        <dbReference type="ChEBI" id="CHEBI:32682"/>
        <dbReference type="ChEBI" id="CHEBI:57595"/>
    </reaction>
</comment>
<proteinExistence type="inferred from homology"/>
<dbReference type="PANTHER" id="PTHR16201">
    <property type="entry name" value="SEVEN TRANSMEMBRANE PROTEIN 1-RELATED"/>
    <property type="match status" value="1"/>
</dbReference>
<dbReference type="PANTHER" id="PTHR16201:SF34">
    <property type="entry name" value="LYSOSOMAL AMINO ACID TRANSPORTER 1"/>
    <property type="match status" value="1"/>
</dbReference>
<dbReference type="InterPro" id="IPR006603">
    <property type="entry name" value="PQ-loop_rpt"/>
</dbReference>
<name>A0A8K0L7Z9_9PEZI</name>
<keyword evidence="10" id="KW-1185">Reference proteome</keyword>
<evidence type="ECO:0000313" key="9">
    <source>
        <dbReference type="EMBL" id="KAG8631429.1"/>
    </source>
</evidence>
<feature type="transmembrane region" description="Helical" evidence="8">
    <location>
        <begin position="304"/>
        <end position="328"/>
    </location>
</feature>
<feature type="compositionally biased region" description="Basic and acidic residues" evidence="7">
    <location>
        <begin position="425"/>
        <end position="441"/>
    </location>
</feature>
<dbReference type="FunFam" id="1.20.1280.290:FF:000009">
    <property type="entry name" value="PQ loop repeat family protein"/>
    <property type="match status" value="1"/>
</dbReference>
<evidence type="ECO:0000256" key="3">
    <source>
        <dbReference type="ARBA" id="ARBA00022989"/>
    </source>
</evidence>
<dbReference type="EMBL" id="JAESVG020000001">
    <property type="protein sequence ID" value="KAG8631429.1"/>
    <property type="molecule type" value="Genomic_DNA"/>
</dbReference>
<sequence>MSWQLSSLTQPQLPPHCQPTSDFLQRWSATFHVCVPTPLAFISSVLGTLSIVSWLFAQLPQIYKNYTLASTTGLSIFFLVEWCLGDLTNLLGAIFTNQASWQIIVAGYYCFVDLVLVFQWIWYEHLRHGWTIRSIWVKSEDDNNTGPPTYIERIASSGLSVSDTSSIRSSTISTTKSRPQDILSTSPLNGPGWRTPRFTPDEKALSTTLSPAGRPLVPTSIQPSSSFSPSPRTILFLACLTTLARASPLPSQGPVPLTTSSSSPLLSAGTVLSWTSTALYLLSRLPQLYKNYTRQSTSGLSPSLFLAAFFGNLFYSSSILTNPLAWGSFPPYGAGGWAGAGGSVRREWVLAALPFWLGAAGVLTLDAAMGLQFLMYGEVKRVVLAEEVDGQRGRKRWMRVSGYMRGWVPSWGRGEVRIRGAGGGGERRGLMERGNRERERGYGGVSGS</sequence>
<feature type="region of interest" description="Disordered" evidence="7">
    <location>
        <begin position="162"/>
        <end position="197"/>
    </location>
</feature>
<feature type="transmembrane region" description="Helical" evidence="8">
    <location>
        <begin position="348"/>
        <end position="371"/>
    </location>
</feature>
<dbReference type="Gene3D" id="1.20.1280.290">
    <property type="match status" value="2"/>
</dbReference>
<feature type="transmembrane region" description="Helical" evidence="8">
    <location>
        <begin position="29"/>
        <end position="56"/>
    </location>
</feature>
<accession>A0A8K0L7Z9</accession>
<dbReference type="AlphaFoldDB" id="A0A8K0L7Z9"/>
<feature type="compositionally biased region" description="Low complexity" evidence="7">
    <location>
        <begin position="162"/>
        <end position="177"/>
    </location>
</feature>
<comment type="similarity">
    <text evidence="5">Belongs to the laat-1 family.</text>
</comment>